<dbReference type="GO" id="GO:0005886">
    <property type="term" value="C:plasma membrane"/>
    <property type="evidence" value="ECO:0007669"/>
    <property type="project" value="TreeGrafter"/>
</dbReference>
<keyword evidence="13" id="KW-1185">Reference proteome</keyword>
<evidence type="ECO:0000259" key="11">
    <source>
        <dbReference type="PROSITE" id="PS50262"/>
    </source>
</evidence>
<keyword evidence="8 9" id="KW-0807">Transducer</keyword>
<comment type="similarity">
    <text evidence="2 9">Belongs to the G-protein coupled receptor 1 family.</text>
</comment>
<evidence type="ECO:0000256" key="9">
    <source>
        <dbReference type="RuleBase" id="RU000688"/>
    </source>
</evidence>
<organism evidence="12 13">
    <name type="scientific">Nephila pilipes</name>
    <name type="common">Giant wood spider</name>
    <name type="synonym">Nephila maculata</name>
    <dbReference type="NCBI Taxonomy" id="299642"/>
    <lineage>
        <taxon>Eukaryota</taxon>
        <taxon>Metazoa</taxon>
        <taxon>Ecdysozoa</taxon>
        <taxon>Arthropoda</taxon>
        <taxon>Chelicerata</taxon>
        <taxon>Arachnida</taxon>
        <taxon>Araneae</taxon>
        <taxon>Araneomorphae</taxon>
        <taxon>Entelegynae</taxon>
        <taxon>Araneoidea</taxon>
        <taxon>Nephilidae</taxon>
        <taxon>Nephila</taxon>
    </lineage>
</organism>
<reference evidence="12" key="1">
    <citation type="submission" date="2020-08" db="EMBL/GenBank/DDBJ databases">
        <title>Multicomponent nature underlies the extraordinary mechanical properties of spider dragline silk.</title>
        <authorList>
            <person name="Kono N."/>
            <person name="Nakamura H."/>
            <person name="Mori M."/>
            <person name="Yoshida Y."/>
            <person name="Ohtoshi R."/>
            <person name="Malay A.D."/>
            <person name="Moran D.A.P."/>
            <person name="Tomita M."/>
            <person name="Numata K."/>
            <person name="Arakawa K."/>
        </authorList>
    </citation>
    <scope>NUCLEOTIDE SEQUENCE</scope>
</reference>
<sequence>MEEDEVATFPWYTDGNETFLMTGFWNFSGNGSEFNNTHRNGKYVPYEMRPETYIVPLMFAIIFFVGLVGNGTLIFIFIRNKFMRSIPNTYIISLAAGDFLVIVGTVPFISTIYTFESWPYGNFLCKFSEFIRDFSSAATVMNLTLLSINRYIAIVKPLYKFAGHGSKTCTLIAVIVVWVIAGILAIPGTYFSYLWEVSLDEDRSIYVCYPFPEDMKPWYPQTMVLARFLLLYLIPLSVISVLYALMARHLFKTSINNFGINDRYIQQKLDRIKVAKIVLVLIILFAVCYLPNHVFMLWFYFHPNAQENYSTFWHVFKILGYILGFCNSCLNPVALYFSSSVFRGQFDQYLFCTKKDSTTYYLSTLRTLPSSSHRSTIRTAAISKI</sequence>
<feature type="transmembrane region" description="Helical" evidence="10">
    <location>
        <begin position="313"/>
        <end position="337"/>
    </location>
</feature>
<evidence type="ECO:0000256" key="7">
    <source>
        <dbReference type="ARBA" id="ARBA00023170"/>
    </source>
</evidence>
<feature type="transmembrane region" description="Helical" evidence="10">
    <location>
        <begin position="135"/>
        <end position="159"/>
    </location>
</feature>
<feature type="transmembrane region" description="Helical" evidence="10">
    <location>
        <begin position="171"/>
        <end position="193"/>
    </location>
</feature>
<dbReference type="Gene3D" id="1.20.1070.10">
    <property type="entry name" value="Rhodopsin 7-helix transmembrane proteins"/>
    <property type="match status" value="1"/>
</dbReference>
<dbReference type="PRINTS" id="PR00237">
    <property type="entry name" value="GPCRRHODOPSN"/>
</dbReference>
<evidence type="ECO:0000256" key="1">
    <source>
        <dbReference type="ARBA" id="ARBA00004141"/>
    </source>
</evidence>
<feature type="transmembrane region" description="Helical" evidence="10">
    <location>
        <begin position="53"/>
        <end position="78"/>
    </location>
</feature>
<keyword evidence="5 9" id="KW-0297">G-protein coupled receptor</keyword>
<evidence type="ECO:0000256" key="4">
    <source>
        <dbReference type="ARBA" id="ARBA00022989"/>
    </source>
</evidence>
<gene>
    <name evidence="12" type="primary">CCHa1-R</name>
    <name evidence="12" type="ORF">NPIL_401561</name>
</gene>
<evidence type="ECO:0000313" key="12">
    <source>
        <dbReference type="EMBL" id="GFT90145.1"/>
    </source>
</evidence>
<dbReference type="EMBL" id="BMAW01024925">
    <property type="protein sequence ID" value="GFT90145.1"/>
    <property type="molecule type" value="Genomic_DNA"/>
</dbReference>
<evidence type="ECO:0000256" key="2">
    <source>
        <dbReference type="ARBA" id="ARBA00010663"/>
    </source>
</evidence>
<dbReference type="PROSITE" id="PS50262">
    <property type="entry name" value="G_PROTEIN_RECEP_F1_2"/>
    <property type="match status" value="1"/>
</dbReference>
<accession>A0A8X6U7R5</accession>
<dbReference type="Pfam" id="PF00001">
    <property type="entry name" value="7tm_1"/>
    <property type="match status" value="1"/>
</dbReference>
<dbReference type="PROSITE" id="PS00237">
    <property type="entry name" value="G_PROTEIN_RECEP_F1_1"/>
    <property type="match status" value="1"/>
</dbReference>
<evidence type="ECO:0000256" key="3">
    <source>
        <dbReference type="ARBA" id="ARBA00022692"/>
    </source>
</evidence>
<dbReference type="OrthoDB" id="10049706at2759"/>
<evidence type="ECO:0000256" key="10">
    <source>
        <dbReference type="SAM" id="Phobius"/>
    </source>
</evidence>
<dbReference type="PANTHER" id="PTHR45695:SF26">
    <property type="entry name" value="NEUROPEPTIDE CCHAMIDE-1 RECEPTOR"/>
    <property type="match status" value="1"/>
</dbReference>
<keyword evidence="4 10" id="KW-1133">Transmembrane helix</keyword>
<comment type="subcellular location">
    <subcellularLocation>
        <location evidence="1">Membrane</location>
        <topology evidence="1">Multi-pass membrane protein</topology>
    </subcellularLocation>
</comment>
<comment type="caution">
    <text evidence="12">The sequence shown here is derived from an EMBL/GenBank/DDBJ whole genome shotgun (WGS) entry which is preliminary data.</text>
</comment>
<name>A0A8X6U7R5_NEPPI</name>
<dbReference type="GO" id="GO:0008188">
    <property type="term" value="F:neuropeptide receptor activity"/>
    <property type="evidence" value="ECO:0007669"/>
    <property type="project" value="TreeGrafter"/>
</dbReference>
<evidence type="ECO:0000256" key="6">
    <source>
        <dbReference type="ARBA" id="ARBA00023136"/>
    </source>
</evidence>
<feature type="domain" description="G-protein coupled receptors family 1 profile" evidence="11">
    <location>
        <begin position="69"/>
        <end position="335"/>
    </location>
</feature>
<feature type="transmembrane region" description="Helical" evidence="10">
    <location>
        <begin position="277"/>
        <end position="301"/>
    </location>
</feature>
<dbReference type="PANTHER" id="PTHR45695">
    <property type="entry name" value="LEUCOKININ RECEPTOR-RELATED"/>
    <property type="match status" value="1"/>
</dbReference>
<dbReference type="SUPFAM" id="SSF81321">
    <property type="entry name" value="Family A G protein-coupled receptor-like"/>
    <property type="match status" value="1"/>
</dbReference>
<evidence type="ECO:0000256" key="8">
    <source>
        <dbReference type="ARBA" id="ARBA00023224"/>
    </source>
</evidence>
<feature type="transmembrane region" description="Helical" evidence="10">
    <location>
        <begin position="90"/>
        <end position="115"/>
    </location>
</feature>
<proteinExistence type="inferred from homology"/>
<dbReference type="InterPro" id="IPR000276">
    <property type="entry name" value="GPCR_Rhodpsn"/>
</dbReference>
<keyword evidence="3 9" id="KW-0812">Transmembrane</keyword>
<dbReference type="InterPro" id="IPR017452">
    <property type="entry name" value="GPCR_Rhodpsn_7TM"/>
</dbReference>
<feature type="transmembrane region" description="Helical" evidence="10">
    <location>
        <begin position="224"/>
        <end position="245"/>
    </location>
</feature>
<dbReference type="AlphaFoldDB" id="A0A8X6U7R5"/>
<evidence type="ECO:0000313" key="13">
    <source>
        <dbReference type="Proteomes" id="UP000887013"/>
    </source>
</evidence>
<evidence type="ECO:0000256" key="5">
    <source>
        <dbReference type="ARBA" id="ARBA00023040"/>
    </source>
</evidence>
<keyword evidence="7 9" id="KW-0675">Receptor</keyword>
<protein>
    <submittedName>
        <fullName evidence="12">Neuropeptide CCHamide-1 receptor</fullName>
    </submittedName>
</protein>
<dbReference type="Proteomes" id="UP000887013">
    <property type="component" value="Unassembled WGS sequence"/>
</dbReference>
<keyword evidence="6 10" id="KW-0472">Membrane</keyword>